<dbReference type="InterPro" id="IPR024160">
    <property type="entry name" value="BIN3_SAM-bd_dom"/>
</dbReference>
<evidence type="ECO:0000256" key="1">
    <source>
        <dbReference type="ARBA" id="ARBA00008361"/>
    </source>
</evidence>
<dbReference type="InterPro" id="IPR039772">
    <property type="entry name" value="Bin3-like"/>
</dbReference>
<comment type="caution">
    <text evidence="9">The sequence shown here is derived from an EMBL/GenBank/DDBJ whole genome shotgun (WGS) entry which is preliminary data.</text>
</comment>
<keyword evidence="10" id="KW-1185">Reference proteome</keyword>
<feature type="compositionally biased region" description="Basic and acidic residues" evidence="7">
    <location>
        <begin position="77"/>
        <end position="106"/>
    </location>
</feature>
<dbReference type="EMBL" id="CAICTM010000154">
    <property type="protein sequence ID" value="CAB9503083.1"/>
    <property type="molecule type" value="Genomic_DNA"/>
</dbReference>
<evidence type="ECO:0000256" key="4">
    <source>
        <dbReference type="ARBA" id="ARBA00022691"/>
    </source>
</evidence>
<evidence type="ECO:0000256" key="3">
    <source>
        <dbReference type="ARBA" id="ARBA00022679"/>
    </source>
</evidence>
<reference evidence="9" key="1">
    <citation type="submission" date="2020-06" db="EMBL/GenBank/DDBJ databases">
        <authorList>
            <consortium name="Plant Systems Biology data submission"/>
        </authorList>
    </citation>
    <scope>NUCLEOTIDE SEQUENCE</scope>
    <source>
        <strain evidence="9">D6</strain>
    </source>
</reference>
<evidence type="ECO:0000313" key="10">
    <source>
        <dbReference type="Proteomes" id="UP001153069"/>
    </source>
</evidence>
<keyword evidence="2 6" id="KW-0489">Methyltransferase</keyword>
<dbReference type="InterPro" id="IPR029063">
    <property type="entry name" value="SAM-dependent_MTases_sf"/>
</dbReference>
<sequence length="377" mass="42658">MRRTRISVEPESSHGSGNKRRHEKPLVEIPQELQGEGGHRYGNFHNYYEFHPTIERLKLLERPGGILDYVSAHWREESSNKECARNDAKVDDTPAAKGDATTEKNEYLPARKKSKLTHNDTSGSPSNSVTRNEFSYLDVGCNEGDLTLQVAKALSQRLATNSTRETTAQKDTKSVTIKTHGWDVDPVLIGRAKQKHAREDDMCNNPQFHVVNVLDNDNNHVANAQDKTYDLTSIFSTTMWIHIHGGDEGLCQVLGHLCHKTRKYLLIEPQPSKCYRSAMVRLRKMGLPEFDVSADRLRLRPRIEAEIDRILNQHSFSRVVDLGANINPDESKTVWKRSIWLYQRTNGPSAGEQLKAGDNDEDEKSTHQLSPSKPDSG</sequence>
<dbReference type="SUPFAM" id="SSF53335">
    <property type="entry name" value="S-adenosyl-L-methionine-dependent methyltransferases"/>
    <property type="match status" value="1"/>
</dbReference>
<keyword evidence="3 6" id="KW-0808">Transferase</keyword>
<keyword evidence="4 5" id="KW-0949">S-adenosyl-L-methionine</keyword>
<evidence type="ECO:0000259" key="8">
    <source>
        <dbReference type="PROSITE" id="PS51515"/>
    </source>
</evidence>
<feature type="region of interest" description="Disordered" evidence="7">
    <location>
        <begin position="347"/>
        <end position="377"/>
    </location>
</feature>
<comment type="similarity">
    <text evidence="1 6">Belongs to the methyltransferase superfamily.</text>
</comment>
<feature type="compositionally biased region" description="Polar residues" evidence="7">
    <location>
        <begin position="119"/>
        <end position="131"/>
    </location>
</feature>
<dbReference type="Proteomes" id="UP001153069">
    <property type="component" value="Unassembled WGS sequence"/>
</dbReference>
<dbReference type="GO" id="GO:0008171">
    <property type="term" value="F:O-methyltransferase activity"/>
    <property type="evidence" value="ECO:0007669"/>
    <property type="project" value="UniProtKB-UniRule"/>
</dbReference>
<dbReference type="Pfam" id="PF06859">
    <property type="entry name" value="Bin3"/>
    <property type="match status" value="1"/>
</dbReference>
<feature type="compositionally biased region" description="Polar residues" evidence="7">
    <location>
        <begin position="367"/>
        <end position="377"/>
    </location>
</feature>
<gene>
    <name evidence="9" type="ORF">SEMRO_155_G070520.1</name>
</gene>
<dbReference type="Gene3D" id="3.40.50.150">
    <property type="entry name" value="Vaccinia Virus protein VP39"/>
    <property type="match status" value="1"/>
</dbReference>
<feature type="region of interest" description="Disordered" evidence="7">
    <location>
        <begin position="77"/>
        <end position="131"/>
    </location>
</feature>
<dbReference type="OrthoDB" id="273070at2759"/>
<dbReference type="PANTHER" id="PTHR12315:SF1">
    <property type="entry name" value="RNA 5'-MONOPHOSPHATE METHYLTRANSFERASE"/>
    <property type="match status" value="1"/>
</dbReference>
<dbReference type="PANTHER" id="PTHR12315">
    <property type="entry name" value="BICOID-INTERACTING PROTEIN RELATED"/>
    <property type="match status" value="1"/>
</dbReference>
<dbReference type="GO" id="GO:0005737">
    <property type="term" value="C:cytoplasm"/>
    <property type="evidence" value="ECO:0007669"/>
    <property type="project" value="TreeGrafter"/>
</dbReference>
<evidence type="ECO:0000256" key="2">
    <source>
        <dbReference type="ARBA" id="ARBA00022603"/>
    </source>
</evidence>
<evidence type="ECO:0000256" key="7">
    <source>
        <dbReference type="SAM" id="MobiDB-lite"/>
    </source>
</evidence>
<dbReference type="EC" id="2.1.1.-" evidence="6"/>
<name>A0A9N8HAP1_9STRA</name>
<evidence type="ECO:0000256" key="5">
    <source>
        <dbReference type="PROSITE-ProRule" id="PRU00848"/>
    </source>
</evidence>
<dbReference type="GO" id="GO:0032259">
    <property type="term" value="P:methylation"/>
    <property type="evidence" value="ECO:0007669"/>
    <property type="project" value="UniProtKB-KW"/>
</dbReference>
<feature type="region of interest" description="Disordered" evidence="7">
    <location>
        <begin position="1"/>
        <end position="27"/>
    </location>
</feature>
<dbReference type="PROSITE" id="PS51515">
    <property type="entry name" value="BIN3_SAM"/>
    <property type="match status" value="1"/>
</dbReference>
<evidence type="ECO:0000313" key="9">
    <source>
        <dbReference type="EMBL" id="CAB9503083.1"/>
    </source>
</evidence>
<evidence type="ECO:0000256" key="6">
    <source>
        <dbReference type="RuleBase" id="RU367087"/>
    </source>
</evidence>
<feature type="compositionally biased region" description="Basic and acidic residues" evidence="7">
    <location>
        <begin position="1"/>
        <end position="12"/>
    </location>
</feature>
<dbReference type="InterPro" id="IPR010675">
    <property type="entry name" value="Bin3_C"/>
</dbReference>
<dbReference type="AlphaFoldDB" id="A0A9N8HAP1"/>
<proteinExistence type="inferred from homology"/>
<accession>A0A9N8HAP1</accession>
<dbReference type="GO" id="GO:2000632">
    <property type="term" value="P:negative regulation of pre-miRNA processing"/>
    <property type="evidence" value="ECO:0007669"/>
    <property type="project" value="TreeGrafter"/>
</dbReference>
<organism evidence="9 10">
    <name type="scientific">Seminavis robusta</name>
    <dbReference type="NCBI Taxonomy" id="568900"/>
    <lineage>
        <taxon>Eukaryota</taxon>
        <taxon>Sar</taxon>
        <taxon>Stramenopiles</taxon>
        <taxon>Ochrophyta</taxon>
        <taxon>Bacillariophyta</taxon>
        <taxon>Bacillariophyceae</taxon>
        <taxon>Bacillariophycidae</taxon>
        <taxon>Naviculales</taxon>
        <taxon>Naviculaceae</taxon>
        <taxon>Seminavis</taxon>
    </lineage>
</organism>
<feature type="domain" description="Bin3-type SAM" evidence="8">
    <location>
        <begin position="113"/>
        <end position="347"/>
    </location>
</feature>
<dbReference type="GO" id="GO:0008173">
    <property type="term" value="F:RNA methyltransferase activity"/>
    <property type="evidence" value="ECO:0007669"/>
    <property type="project" value="UniProtKB-UniRule"/>
</dbReference>
<protein>
    <recommendedName>
        <fullName evidence="6">RNA methyltransferase</fullName>
        <ecNumber evidence="6">2.1.1.-</ecNumber>
    </recommendedName>
</protein>